<evidence type="ECO:0000313" key="2">
    <source>
        <dbReference type="EMBL" id="MBW0538895.1"/>
    </source>
</evidence>
<keyword evidence="3" id="KW-1185">Reference proteome</keyword>
<name>A0A9Q3FK00_9BASI</name>
<evidence type="ECO:0000313" key="3">
    <source>
        <dbReference type="Proteomes" id="UP000765509"/>
    </source>
</evidence>
<gene>
    <name evidence="2" type="ORF">O181_078610</name>
</gene>
<dbReference type="OrthoDB" id="2496157at2759"/>
<sequence length="132" mass="14962">MNGFKTSPHLDKDASLYALGWWFQADKRTSRIQKDSPKQCTGRKLILPNEHFWIDLSKFHGLIQVVWASSTFVHYTAPAQDNKSMTLVGVSTQCSSRLAKTMWLKSHGYYEIGKGEGSQIRDGDTISSHLEE</sequence>
<protein>
    <recommendedName>
        <fullName evidence="1">Tet-like 2OG-Fe(II) oxygenase domain-containing protein</fullName>
    </recommendedName>
</protein>
<organism evidence="2 3">
    <name type="scientific">Austropuccinia psidii MF-1</name>
    <dbReference type="NCBI Taxonomy" id="1389203"/>
    <lineage>
        <taxon>Eukaryota</taxon>
        <taxon>Fungi</taxon>
        <taxon>Dikarya</taxon>
        <taxon>Basidiomycota</taxon>
        <taxon>Pucciniomycotina</taxon>
        <taxon>Pucciniomycetes</taxon>
        <taxon>Pucciniales</taxon>
        <taxon>Sphaerophragmiaceae</taxon>
        <taxon>Austropuccinia</taxon>
    </lineage>
</organism>
<dbReference type="AlphaFoldDB" id="A0A9Q3FK00"/>
<proteinExistence type="predicted"/>
<dbReference type="EMBL" id="AVOT02043462">
    <property type="protein sequence ID" value="MBW0538895.1"/>
    <property type="molecule type" value="Genomic_DNA"/>
</dbReference>
<dbReference type="InterPro" id="IPR046798">
    <property type="entry name" value="2OG-FeII_Oxy_6"/>
</dbReference>
<dbReference type="Proteomes" id="UP000765509">
    <property type="component" value="Unassembled WGS sequence"/>
</dbReference>
<accession>A0A9Q3FK00</accession>
<dbReference type="Pfam" id="PF20515">
    <property type="entry name" value="2OG-FeII_Oxy_6"/>
    <property type="match status" value="1"/>
</dbReference>
<feature type="domain" description="Tet-like 2OG-Fe(II) oxygenase" evidence="1">
    <location>
        <begin position="1"/>
        <end position="79"/>
    </location>
</feature>
<evidence type="ECO:0000259" key="1">
    <source>
        <dbReference type="Pfam" id="PF20515"/>
    </source>
</evidence>
<reference evidence="2" key="1">
    <citation type="submission" date="2021-03" db="EMBL/GenBank/DDBJ databases">
        <title>Draft genome sequence of rust myrtle Austropuccinia psidii MF-1, a brazilian biotype.</title>
        <authorList>
            <person name="Quecine M.C."/>
            <person name="Pachon D.M.R."/>
            <person name="Bonatelli M.L."/>
            <person name="Correr F.H."/>
            <person name="Franceschini L.M."/>
            <person name="Leite T.F."/>
            <person name="Margarido G.R.A."/>
            <person name="Almeida C.A."/>
            <person name="Ferrarezi J.A."/>
            <person name="Labate C.A."/>
        </authorList>
    </citation>
    <scope>NUCLEOTIDE SEQUENCE</scope>
    <source>
        <strain evidence="2">MF-1</strain>
    </source>
</reference>
<comment type="caution">
    <text evidence="2">The sequence shown here is derived from an EMBL/GenBank/DDBJ whole genome shotgun (WGS) entry which is preliminary data.</text>
</comment>